<organism evidence="1 2">
    <name type="scientific">Cyanomargarita calcarea GSE-NOS-MK-12-04C</name>
    <dbReference type="NCBI Taxonomy" id="2839659"/>
    <lineage>
        <taxon>Bacteria</taxon>
        <taxon>Bacillati</taxon>
        <taxon>Cyanobacteriota</taxon>
        <taxon>Cyanophyceae</taxon>
        <taxon>Nostocales</taxon>
        <taxon>Cyanomargaritaceae</taxon>
        <taxon>Cyanomargarita</taxon>
    </lineage>
</organism>
<dbReference type="NCBIfam" id="TIGR04153">
    <property type="entry name" value="cyanosortA_assc"/>
    <property type="match status" value="1"/>
</dbReference>
<dbReference type="AlphaFoldDB" id="A0A951QUF2"/>
<dbReference type="InterPro" id="IPR026411">
    <property type="entry name" value="Cyanosort_A_assoc"/>
</dbReference>
<name>A0A951QUF2_9CYAN</name>
<gene>
    <name evidence="1" type="ORF">KME60_32475</name>
</gene>
<proteinExistence type="predicted"/>
<evidence type="ECO:0000313" key="1">
    <source>
        <dbReference type="EMBL" id="MBW4672016.1"/>
    </source>
</evidence>
<protein>
    <submittedName>
        <fullName evidence="1">Cyanoexosortase A system-associated protein</fullName>
    </submittedName>
</protein>
<dbReference type="EMBL" id="JAHHGZ010000060">
    <property type="protein sequence ID" value="MBW4672016.1"/>
    <property type="molecule type" value="Genomic_DNA"/>
</dbReference>
<reference evidence="1" key="1">
    <citation type="submission" date="2021-05" db="EMBL/GenBank/DDBJ databases">
        <authorList>
            <person name="Pietrasiak N."/>
            <person name="Ward R."/>
            <person name="Stajich J.E."/>
            <person name="Kurbessoian T."/>
        </authorList>
    </citation>
    <scope>NUCLEOTIDE SEQUENCE</scope>
    <source>
        <strain evidence="1">GSE-NOS-MK-12-04C</strain>
    </source>
</reference>
<accession>A0A951QUF2</accession>
<evidence type="ECO:0000313" key="2">
    <source>
        <dbReference type="Proteomes" id="UP000729701"/>
    </source>
</evidence>
<sequence>MNIWKQLRIPLLALTFGTVIFNLSKEIIFPSSDKYTFTAFIFPEKVPLPQWQFSSSNSGVKLPEKNPELIAQKHYQYIQNNVYLNIKMHYSTIYDVKKLIGNYISNSSPPTMRYRENIGFYSVGIHQQQAYLSACINPKGKSTFTDAQYKQNRYIYDLQPKRLMSWLVSQEPLFDKRCLWTHLSIPLNNSSEEVAYKTLENAWLSWYKYWQPRFPKS</sequence>
<reference evidence="1" key="2">
    <citation type="journal article" date="2022" name="Microbiol. Resour. Announc.">
        <title>Metagenome Sequencing to Explore Phylogenomics of Terrestrial Cyanobacteria.</title>
        <authorList>
            <person name="Ward R.D."/>
            <person name="Stajich J.E."/>
            <person name="Johansen J.R."/>
            <person name="Huntemann M."/>
            <person name="Clum A."/>
            <person name="Foster B."/>
            <person name="Foster B."/>
            <person name="Roux S."/>
            <person name="Palaniappan K."/>
            <person name="Varghese N."/>
            <person name="Mukherjee S."/>
            <person name="Reddy T.B.K."/>
            <person name="Daum C."/>
            <person name="Copeland A."/>
            <person name="Chen I.A."/>
            <person name="Ivanova N.N."/>
            <person name="Kyrpides N.C."/>
            <person name="Shapiro N."/>
            <person name="Eloe-Fadrosh E.A."/>
            <person name="Pietrasiak N."/>
        </authorList>
    </citation>
    <scope>NUCLEOTIDE SEQUENCE</scope>
    <source>
        <strain evidence="1">GSE-NOS-MK-12-04C</strain>
    </source>
</reference>
<dbReference type="Proteomes" id="UP000729701">
    <property type="component" value="Unassembled WGS sequence"/>
</dbReference>
<comment type="caution">
    <text evidence="1">The sequence shown here is derived from an EMBL/GenBank/DDBJ whole genome shotgun (WGS) entry which is preliminary data.</text>
</comment>